<dbReference type="PROSITE" id="PS50075">
    <property type="entry name" value="CARRIER"/>
    <property type="match status" value="1"/>
</dbReference>
<dbReference type="RefSeq" id="WP_152961737.1">
    <property type="nucleotide sequence ID" value="NZ_CAWOZU010000011.1"/>
</dbReference>
<dbReference type="InterPro" id="IPR001242">
    <property type="entry name" value="Condensation_dom"/>
</dbReference>
<name>A0A7C9GKM1_9GAMM</name>
<dbReference type="EMBL" id="WHZZ01000001">
    <property type="protein sequence ID" value="MQL46730.1"/>
    <property type="molecule type" value="Genomic_DNA"/>
</dbReference>
<evidence type="ECO:0000313" key="6">
    <source>
        <dbReference type="Proteomes" id="UP000481739"/>
    </source>
</evidence>
<dbReference type="GO" id="GO:0043041">
    <property type="term" value="P:amino acid activation for nonribosomal peptide biosynthetic process"/>
    <property type="evidence" value="ECO:0007669"/>
    <property type="project" value="TreeGrafter"/>
</dbReference>
<reference evidence="5 6" key="1">
    <citation type="journal article" date="2019" name="Nature">
        <title>A new antibiotic selectively kills Gram-negative pathogens.</title>
        <authorList>
            <person name="Imai Y."/>
            <person name="Meyer K.J."/>
            <person name="Iinishi A."/>
            <person name="Favre-Godal Q."/>
            <person name="Green R."/>
            <person name="Manuse S."/>
            <person name="Caboni M."/>
            <person name="Mori M."/>
            <person name="Niles S."/>
            <person name="Ghiglieri M."/>
            <person name="Honrao C."/>
            <person name="Ma X."/>
            <person name="Guo J.J."/>
            <person name="Makriyannis A."/>
            <person name="Linares-Otoya L."/>
            <person name="Boehringer N."/>
            <person name="Wuisan Z.G."/>
            <person name="Kaur H."/>
            <person name="Wu R."/>
            <person name="Mateus A."/>
            <person name="Typas A."/>
            <person name="Savitski M.M."/>
            <person name="Espinoza J.L."/>
            <person name="O'Rourke A."/>
            <person name="Nelson K.E."/>
            <person name="Hiller S."/>
            <person name="Noinaj N."/>
            <person name="Schaeberle T.F."/>
            <person name="D'Onofrio A."/>
            <person name="Lewis K."/>
        </authorList>
    </citation>
    <scope>NUCLEOTIDE SEQUENCE [LARGE SCALE GENOMIC DNA]</scope>
    <source>
        <strain evidence="5 6">HGB 1456</strain>
    </source>
</reference>
<evidence type="ECO:0000259" key="4">
    <source>
        <dbReference type="PROSITE" id="PS50075"/>
    </source>
</evidence>
<dbReference type="Pfam" id="PF00668">
    <property type="entry name" value="Condensation"/>
    <property type="match status" value="1"/>
</dbReference>
<gene>
    <name evidence="5" type="ORF">GEA64_01480</name>
</gene>
<keyword evidence="3" id="KW-0597">Phosphoprotein</keyword>
<dbReference type="GO" id="GO:0003824">
    <property type="term" value="F:catalytic activity"/>
    <property type="evidence" value="ECO:0007669"/>
    <property type="project" value="InterPro"/>
</dbReference>
<dbReference type="SUPFAM" id="SSF52777">
    <property type="entry name" value="CoA-dependent acyltransferases"/>
    <property type="match status" value="2"/>
</dbReference>
<evidence type="ECO:0000256" key="1">
    <source>
        <dbReference type="ARBA" id="ARBA00001957"/>
    </source>
</evidence>
<organism evidence="5 6">
    <name type="scientific">Photorhabdus khanii</name>
    <dbReference type="NCBI Taxonomy" id="1004150"/>
    <lineage>
        <taxon>Bacteria</taxon>
        <taxon>Pseudomonadati</taxon>
        <taxon>Pseudomonadota</taxon>
        <taxon>Gammaproteobacteria</taxon>
        <taxon>Enterobacterales</taxon>
        <taxon>Morganellaceae</taxon>
        <taxon>Photorhabdus</taxon>
    </lineage>
</organism>
<dbReference type="Gene3D" id="1.10.1200.10">
    <property type="entry name" value="ACP-like"/>
    <property type="match status" value="1"/>
</dbReference>
<comment type="cofactor">
    <cofactor evidence="1">
        <name>pantetheine 4'-phosphate</name>
        <dbReference type="ChEBI" id="CHEBI:47942"/>
    </cofactor>
</comment>
<dbReference type="InterPro" id="IPR006162">
    <property type="entry name" value="Ppantetheine_attach_site"/>
</dbReference>
<dbReference type="SUPFAM" id="SSF47336">
    <property type="entry name" value="ACP-like"/>
    <property type="match status" value="1"/>
</dbReference>
<dbReference type="Gene3D" id="3.30.559.30">
    <property type="entry name" value="Nonribosomal peptide synthetase, condensation domain"/>
    <property type="match status" value="1"/>
</dbReference>
<evidence type="ECO:0000256" key="3">
    <source>
        <dbReference type="ARBA" id="ARBA00022553"/>
    </source>
</evidence>
<dbReference type="GO" id="GO:0005737">
    <property type="term" value="C:cytoplasm"/>
    <property type="evidence" value="ECO:0007669"/>
    <property type="project" value="TreeGrafter"/>
</dbReference>
<feature type="domain" description="Carrier" evidence="4">
    <location>
        <begin position="41"/>
        <end position="115"/>
    </location>
</feature>
<dbReference type="InterPro" id="IPR023213">
    <property type="entry name" value="CAT-like_dom_sf"/>
</dbReference>
<dbReference type="GO" id="GO:0044550">
    <property type="term" value="P:secondary metabolite biosynthetic process"/>
    <property type="evidence" value="ECO:0007669"/>
    <property type="project" value="TreeGrafter"/>
</dbReference>
<dbReference type="Pfam" id="PF00550">
    <property type="entry name" value="PP-binding"/>
    <property type="match status" value="1"/>
</dbReference>
<dbReference type="InterPro" id="IPR009081">
    <property type="entry name" value="PP-bd_ACP"/>
</dbReference>
<proteinExistence type="predicted"/>
<dbReference type="PANTHER" id="PTHR45527:SF1">
    <property type="entry name" value="FATTY ACID SYNTHASE"/>
    <property type="match status" value="1"/>
</dbReference>
<protein>
    <submittedName>
        <fullName evidence="5">Multi-domain non-ribosomal peptide synthetase</fullName>
    </submittedName>
</protein>
<accession>A0A7C9GKM1</accession>
<keyword evidence="2" id="KW-0596">Phosphopantetheine</keyword>
<dbReference type="AlphaFoldDB" id="A0A7C9GKM1"/>
<dbReference type="PROSITE" id="PS00012">
    <property type="entry name" value="PHOSPHOPANTETHEINE"/>
    <property type="match status" value="1"/>
</dbReference>
<dbReference type="PANTHER" id="PTHR45527">
    <property type="entry name" value="NONRIBOSOMAL PEPTIDE SYNTHETASE"/>
    <property type="match status" value="1"/>
</dbReference>
<dbReference type="Proteomes" id="UP000481739">
    <property type="component" value="Unassembled WGS sequence"/>
</dbReference>
<sequence>MTNTNNSPNLDSRIDGLSDKRKRLLAQLIGNSDEGSRAYEAPQNETEGKLANIWQKAFNRPSIGRHENYFALGGDSLSSIKITAQASLLGLGIKMQDLIKHPTIAQLAVFLSESGADTQTTIPSTRKEQPRAYIFSEKEQASYPLTPMQFGMLYHCKMEPNKPLYISQLQCEFDGEFNAERFHSALLYIIQRYPGLRAGFPSELIAERSYSVSHFDALPQEVFEVDNKEHSRADVMERAKFERLKGIDVEKPPLMRFKILNIGSSQFACIWTLHHLILDGWSQEIVLEALFEAYARLSQGQALSAQVVSYPQWNPSFHRAQTHKAETFWKTLLAGYRPLSGAGKDNALLLSQQSFQSAFSIDEPAGQNHDFNLELNYKEFPILAFSEQQGITPCAVMLSAFSLALFKTEGRMDSLMGTILSGRSGMLGEEVNSAVGNFINCLPIRCKAEDTTSLLELYASCKDHYLNLVEFEASPINQIQEWLGMPNLSKSLNTLFVFENFKGAHEFNQAGLPFSIENVRFNIMEHYPLVMTVIQAAASIRVVMRVRSTLVQEAKVQQLWSHFCRVFEAELWLKQDQSVGAVLLTLGE</sequence>
<evidence type="ECO:0000313" key="5">
    <source>
        <dbReference type="EMBL" id="MQL46730.1"/>
    </source>
</evidence>
<dbReference type="GO" id="GO:0031177">
    <property type="term" value="F:phosphopantetheine binding"/>
    <property type="evidence" value="ECO:0007669"/>
    <property type="project" value="TreeGrafter"/>
</dbReference>
<evidence type="ECO:0000256" key="2">
    <source>
        <dbReference type="ARBA" id="ARBA00022450"/>
    </source>
</evidence>
<dbReference type="InterPro" id="IPR036736">
    <property type="entry name" value="ACP-like_sf"/>
</dbReference>
<dbReference type="Gene3D" id="3.30.559.10">
    <property type="entry name" value="Chloramphenicol acetyltransferase-like domain"/>
    <property type="match status" value="1"/>
</dbReference>
<comment type="caution">
    <text evidence="5">The sequence shown here is derived from an EMBL/GenBank/DDBJ whole genome shotgun (WGS) entry which is preliminary data.</text>
</comment>